<keyword evidence="2" id="KW-1185">Reference proteome</keyword>
<organism evidence="1 2">
    <name type="scientific">Lunasporangiospora selenospora</name>
    <dbReference type="NCBI Taxonomy" id="979761"/>
    <lineage>
        <taxon>Eukaryota</taxon>
        <taxon>Fungi</taxon>
        <taxon>Fungi incertae sedis</taxon>
        <taxon>Mucoromycota</taxon>
        <taxon>Mortierellomycotina</taxon>
        <taxon>Mortierellomycetes</taxon>
        <taxon>Mortierellales</taxon>
        <taxon>Mortierellaceae</taxon>
        <taxon>Lunasporangiospora</taxon>
    </lineage>
</organism>
<proteinExistence type="predicted"/>
<reference evidence="1" key="1">
    <citation type="journal article" date="2020" name="Fungal Divers.">
        <title>Resolving the Mortierellaceae phylogeny through synthesis of multi-gene phylogenetics and phylogenomics.</title>
        <authorList>
            <person name="Vandepol N."/>
            <person name="Liber J."/>
            <person name="Desiro A."/>
            <person name="Na H."/>
            <person name="Kennedy M."/>
            <person name="Barry K."/>
            <person name="Grigoriev I.V."/>
            <person name="Miller A.N."/>
            <person name="O'Donnell K."/>
            <person name="Stajich J.E."/>
            <person name="Bonito G."/>
        </authorList>
    </citation>
    <scope>NUCLEOTIDE SEQUENCE</scope>
    <source>
        <strain evidence="1">KOD1015</strain>
    </source>
</reference>
<name>A0A9P6FUV1_9FUNG</name>
<dbReference type="AlphaFoldDB" id="A0A9P6FUV1"/>
<accession>A0A9P6FUV1</accession>
<gene>
    <name evidence="1" type="ORF">BGW38_000611</name>
</gene>
<protein>
    <submittedName>
        <fullName evidence="1">Uncharacterized protein</fullName>
    </submittedName>
</protein>
<sequence>MGDKGFISGHDLFIKPVLRLKARLVAAQNAAAKLAALVHALPEPKMPSDGNVQVDDTFCVTASSNDKNINHMRPLSELDTDSDGEDYFHGEDYENKRAAFAITS</sequence>
<dbReference type="EMBL" id="JAABOA010001172">
    <property type="protein sequence ID" value="KAF9582127.1"/>
    <property type="molecule type" value="Genomic_DNA"/>
</dbReference>
<evidence type="ECO:0000313" key="2">
    <source>
        <dbReference type="Proteomes" id="UP000780801"/>
    </source>
</evidence>
<comment type="caution">
    <text evidence="1">The sequence shown here is derived from an EMBL/GenBank/DDBJ whole genome shotgun (WGS) entry which is preliminary data.</text>
</comment>
<feature type="non-terminal residue" evidence="1">
    <location>
        <position position="104"/>
    </location>
</feature>
<dbReference type="Proteomes" id="UP000780801">
    <property type="component" value="Unassembled WGS sequence"/>
</dbReference>
<evidence type="ECO:0000313" key="1">
    <source>
        <dbReference type="EMBL" id="KAF9582127.1"/>
    </source>
</evidence>